<keyword evidence="3" id="KW-0804">Transcription</keyword>
<dbReference type="GO" id="GO:0000977">
    <property type="term" value="F:RNA polymerase II transcription regulatory region sequence-specific DNA binding"/>
    <property type="evidence" value="ECO:0007669"/>
    <property type="project" value="TreeGrafter"/>
</dbReference>
<gene>
    <name evidence="7" type="ORF">Acr_16g0003440</name>
</gene>
<evidence type="ECO:0000256" key="4">
    <source>
        <dbReference type="ARBA" id="ARBA00023242"/>
    </source>
</evidence>
<keyword evidence="5" id="KW-0175">Coiled coil</keyword>
<dbReference type="OrthoDB" id="1870484at2759"/>
<dbReference type="GO" id="GO:0000981">
    <property type="term" value="F:DNA-binding transcription factor activity, RNA polymerase II-specific"/>
    <property type="evidence" value="ECO:0007669"/>
    <property type="project" value="TreeGrafter"/>
</dbReference>
<dbReference type="GO" id="GO:0046983">
    <property type="term" value="F:protein dimerization activity"/>
    <property type="evidence" value="ECO:0007669"/>
    <property type="project" value="InterPro"/>
</dbReference>
<reference evidence="7 8" key="1">
    <citation type="submission" date="2019-07" db="EMBL/GenBank/DDBJ databases">
        <title>De Novo Assembly of kiwifruit Actinidia rufa.</title>
        <authorList>
            <person name="Sugita-Konishi S."/>
            <person name="Sato K."/>
            <person name="Mori E."/>
            <person name="Abe Y."/>
            <person name="Kisaki G."/>
            <person name="Hamano K."/>
            <person name="Suezawa K."/>
            <person name="Otani M."/>
            <person name="Fukuda T."/>
            <person name="Manabe T."/>
            <person name="Gomi K."/>
            <person name="Tabuchi M."/>
            <person name="Akimitsu K."/>
            <person name="Kataoka I."/>
        </authorList>
    </citation>
    <scope>NUCLEOTIDE SEQUENCE [LARGE SCALE GENOMIC DNA]</scope>
    <source>
        <strain evidence="8">cv. Fuchu</strain>
    </source>
</reference>
<evidence type="ECO:0000259" key="6">
    <source>
        <dbReference type="PROSITE" id="PS50888"/>
    </source>
</evidence>
<name>A0A7J0FZX4_9ERIC</name>
<dbReference type="Pfam" id="PF00010">
    <property type="entry name" value="HLH"/>
    <property type="match status" value="1"/>
</dbReference>
<dbReference type="PROSITE" id="PS50888">
    <property type="entry name" value="BHLH"/>
    <property type="match status" value="1"/>
</dbReference>
<evidence type="ECO:0000313" key="7">
    <source>
        <dbReference type="EMBL" id="GFZ03720.1"/>
    </source>
</evidence>
<evidence type="ECO:0000313" key="8">
    <source>
        <dbReference type="Proteomes" id="UP000585474"/>
    </source>
</evidence>
<dbReference type="InterPro" id="IPR015660">
    <property type="entry name" value="MASH1/Ascl1a-like"/>
</dbReference>
<keyword evidence="2" id="KW-0805">Transcription regulation</keyword>
<protein>
    <recommendedName>
        <fullName evidence="6">BHLH domain-containing protein</fullName>
    </recommendedName>
</protein>
<proteinExistence type="predicted"/>
<evidence type="ECO:0000256" key="1">
    <source>
        <dbReference type="ARBA" id="ARBA00004123"/>
    </source>
</evidence>
<dbReference type="AlphaFoldDB" id="A0A7J0FZX4"/>
<dbReference type="Proteomes" id="UP000585474">
    <property type="component" value="Unassembled WGS sequence"/>
</dbReference>
<dbReference type="PANTHER" id="PTHR13935:SF46">
    <property type="entry name" value="TRANSCRIPTION FACTOR BHLH167-RELATED"/>
    <property type="match status" value="1"/>
</dbReference>
<evidence type="ECO:0000256" key="5">
    <source>
        <dbReference type="SAM" id="Coils"/>
    </source>
</evidence>
<feature type="coiled-coil region" evidence="5">
    <location>
        <begin position="65"/>
        <end position="92"/>
    </location>
</feature>
<accession>A0A7J0FZX4</accession>
<comment type="subcellular location">
    <subcellularLocation>
        <location evidence="1">Nucleus</location>
    </subcellularLocation>
</comment>
<dbReference type="SUPFAM" id="SSF47459">
    <property type="entry name" value="HLH, helix-loop-helix DNA-binding domain"/>
    <property type="match status" value="1"/>
</dbReference>
<dbReference type="GO" id="GO:0090575">
    <property type="term" value="C:RNA polymerase II transcription regulator complex"/>
    <property type="evidence" value="ECO:0007669"/>
    <property type="project" value="TreeGrafter"/>
</dbReference>
<evidence type="ECO:0000256" key="3">
    <source>
        <dbReference type="ARBA" id="ARBA00023163"/>
    </source>
</evidence>
<comment type="caution">
    <text evidence="7">The sequence shown here is derived from an EMBL/GenBank/DDBJ whole genome shotgun (WGS) entry which is preliminary data.</text>
</comment>
<organism evidence="7 8">
    <name type="scientific">Actinidia rufa</name>
    <dbReference type="NCBI Taxonomy" id="165716"/>
    <lineage>
        <taxon>Eukaryota</taxon>
        <taxon>Viridiplantae</taxon>
        <taxon>Streptophyta</taxon>
        <taxon>Embryophyta</taxon>
        <taxon>Tracheophyta</taxon>
        <taxon>Spermatophyta</taxon>
        <taxon>Magnoliopsida</taxon>
        <taxon>eudicotyledons</taxon>
        <taxon>Gunneridae</taxon>
        <taxon>Pentapetalae</taxon>
        <taxon>asterids</taxon>
        <taxon>Ericales</taxon>
        <taxon>Actinidiaceae</taxon>
        <taxon>Actinidia</taxon>
    </lineage>
</organism>
<dbReference type="Gene3D" id="4.10.280.10">
    <property type="entry name" value="Helix-loop-helix DNA-binding domain"/>
    <property type="match status" value="1"/>
</dbReference>
<dbReference type="InterPro" id="IPR036638">
    <property type="entry name" value="HLH_DNA-bd_sf"/>
</dbReference>
<evidence type="ECO:0000256" key="2">
    <source>
        <dbReference type="ARBA" id="ARBA00023015"/>
    </source>
</evidence>
<feature type="domain" description="BHLH" evidence="6">
    <location>
        <begin position="8"/>
        <end position="75"/>
    </location>
</feature>
<sequence length="192" mass="22235">MKKCESSNEKLDRKTAERNRRIYLKGLYFKLTSLIPPPRFNIIQGTLSLHHHKLYIDRVSQHNLLDQAATYINQLKERVDELKARRAIAMTNTCTNNNTTRDTRMFRSYELPVLELKDLGSSFEVVLITGLEKNLIMHEVIDMLEDEGAEVVSASFSTVGDKVFHTYHAQVKISRFGVDTSRVYQRMQEIIS</sequence>
<keyword evidence="8" id="KW-1185">Reference proteome</keyword>
<dbReference type="PANTHER" id="PTHR13935">
    <property type="entry name" value="ACHAETE-SCUTE TRANSCRIPTION FACTOR-RELATED"/>
    <property type="match status" value="1"/>
</dbReference>
<keyword evidence="4" id="KW-0539">Nucleus</keyword>
<dbReference type="EMBL" id="BJWL01000016">
    <property type="protein sequence ID" value="GFZ03720.1"/>
    <property type="molecule type" value="Genomic_DNA"/>
</dbReference>
<dbReference type="InterPro" id="IPR011598">
    <property type="entry name" value="bHLH_dom"/>
</dbReference>